<comment type="cofactor">
    <cofactor evidence="1">
        <name>Mg(2+)</name>
        <dbReference type="ChEBI" id="CHEBI:18420"/>
    </cofactor>
</comment>
<keyword evidence="4" id="KW-0456">Lyase</keyword>
<dbReference type="BRENDA" id="4.2.3.75">
    <property type="organism ID" value="7226"/>
</dbReference>
<dbReference type="PANTHER" id="PTHR31225:SF221">
    <property type="entry name" value="(-)-GERMACRENE D SYNTHASE"/>
    <property type="match status" value="1"/>
</dbReference>
<dbReference type="InterPro" id="IPR044814">
    <property type="entry name" value="Terpene_cyclase_plant_C1"/>
</dbReference>
<dbReference type="Pfam" id="PF01397">
    <property type="entry name" value="Terpene_synth"/>
    <property type="match status" value="1"/>
</dbReference>
<dbReference type="FunFam" id="1.10.600.10:FF:000007">
    <property type="entry name" value="Isoprene synthase, chloroplastic"/>
    <property type="match status" value="1"/>
</dbReference>
<dbReference type="GO" id="GO:0000287">
    <property type="term" value="F:magnesium ion binding"/>
    <property type="evidence" value="ECO:0007669"/>
    <property type="project" value="InterPro"/>
</dbReference>
<dbReference type="InterPro" id="IPR034741">
    <property type="entry name" value="Terpene_cyclase-like_1_C"/>
</dbReference>
<dbReference type="AlphaFoldDB" id="Q64K29"/>
<keyword evidence="2" id="KW-0479">Metal-binding</keyword>
<reference evidence="9" key="1">
    <citation type="submission" date="2003-10" db="EMBL/GenBank/DDBJ databases">
        <authorList>
            <person name="Arimura G.-I."/>
            <person name="Huber D.P.W."/>
            <person name="Bohlmann J."/>
        </authorList>
    </citation>
    <scope>NUCLEOTIDE SEQUENCE</scope>
</reference>
<dbReference type="InterPro" id="IPR008949">
    <property type="entry name" value="Isoprenoid_synthase_dom_sf"/>
</dbReference>
<feature type="domain" description="Terpene synthase N-terminal" evidence="7">
    <location>
        <begin position="29"/>
        <end position="208"/>
    </location>
</feature>
<organism evidence="9">
    <name type="scientific">Populus trichocarpa x Populus deltoides</name>
    <dbReference type="NCBI Taxonomy" id="3695"/>
    <lineage>
        <taxon>Eukaryota</taxon>
        <taxon>Viridiplantae</taxon>
        <taxon>Streptophyta</taxon>
        <taxon>Embryophyta</taxon>
        <taxon>Tracheophyta</taxon>
        <taxon>Spermatophyta</taxon>
        <taxon>Magnoliopsida</taxon>
        <taxon>eudicotyledons</taxon>
        <taxon>Gunneridae</taxon>
        <taxon>Pentapetalae</taxon>
        <taxon>rosids</taxon>
        <taxon>fabids</taxon>
        <taxon>Malpighiales</taxon>
        <taxon>Salicaceae</taxon>
        <taxon>Saliceae</taxon>
        <taxon>Populus</taxon>
    </lineage>
</organism>
<dbReference type="EC" id="4.2.3.27" evidence="5"/>
<sequence>MSVEGSAIFSTATVEPNVSRRSAGYSPSIWGDHFLSYATDSMETSDKAEHKKLKEEVKRELMANINKPSQTLDFIDAIQRLGISYHFEIEIDEILREMYKSHCDFDNGDDDDHHHNDLYAISLKFRLLRQQGYKISCDVFGKFKNSQGTFNDSLANDTRGILSLYEATHLRVHGDEVLEEALVFTTSHLEFLATHSSSPLRAKINHALKQPVRKNIPRLEARHYFSIYQEDPSCSEVLLNFAKLDFNILQKQHQKELSEIANWWKELDFAKKLPFARDRVIECYFWILGVYLEPEYFLARRILTKVIAMTSVIDDIYDVYGTPEELELFTDAIERWEITAVDQLPEYMKVTYKALLDVYTEIEENMVTEERSYRVYYAKEAMKNLVRAYYLESKWFHQKHTPTMEEYMAVALVTSGYAMLAATSFVGMGHVVTKDSFDWLFRGPKILKASEIICRLMDDIVSHKFEQKRGHVASSIECYMKQHGTTEQETVHEFRKQVTDAWKDLNEEFLHPTAVPMPLLTRMLNLARVIDVVYKDEDGYTNAGTVLKDLVSALLIDPVPM</sequence>
<dbReference type="GO" id="GO:0034009">
    <property type="term" value="F:isoprene synthase activity"/>
    <property type="evidence" value="ECO:0007669"/>
    <property type="project" value="UniProtKB-EC"/>
</dbReference>
<dbReference type="InterPro" id="IPR036965">
    <property type="entry name" value="Terpene_synth_N_sf"/>
</dbReference>
<name>Q64K29_9ROSI</name>
<dbReference type="Gene3D" id="1.10.600.10">
    <property type="entry name" value="Farnesyl Diphosphate Synthase"/>
    <property type="match status" value="1"/>
</dbReference>
<dbReference type="SFLD" id="SFLDG01019">
    <property type="entry name" value="Terpene_Cyclase_Like_1_C_Termi"/>
    <property type="match status" value="1"/>
</dbReference>
<evidence type="ECO:0000256" key="6">
    <source>
        <dbReference type="ARBA" id="ARBA00067923"/>
    </source>
</evidence>
<feature type="domain" description="Terpene synthase metal-binding" evidence="8">
    <location>
        <begin position="265"/>
        <end position="504"/>
    </location>
</feature>
<dbReference type="Gene3D" id="1.50.10.130">
    <property type="entry name" value="Terpene synthase, N-terminal domain"/>
    <property type="match status" value="1"/>
</dbReference>
<dbReference type="FunFam" id="1.50.10.130:FF:000001">
    <property type="entry name" value="Isoprene synthase, chloroplastic"/>
    <property type="match status" value="1"/>
</dbReference>
<accession>Q64K29</accession>
<evidence type="ECO:0000313" key="9">
    <source>
        <dbReference type="EMBL" id="AAR99061.1"/>
    </source>
</evidence>
<dbReference type="SUPFAM" id="SSF48239">
    <property type="entry name" value="Terpenoid cyclases/Protein prenyltransferases"/>
    <property type="match status" value="1"/>
</dbReference>
<dbReference type="InterPro" id="IPR050148">
    <property type="entry name" value="Terpene_synthase-like"/>
</dbReference>
<reference evidence="9" key="2">
    <citation type="journal article" date="2004" name="Plant J.">
        <title>Forest tent caterpillars (Malacosoma disstria) induce local and systemic diurnal emissions of terpenoid volatiles in hybrid poplar (Populus trichocarpa x deltoides): cDNA cloning, functional characterization, and patterns of gene expression of (-)-germacrene D synthase, PtdTPS1.</title>
        <authorList>
            <person name="Arimura G."/>
            <person name="Huber D.P."/>
            <person name="Bohlmann J."/>
        </authorList>
    </citation>
    <scope>NUCLEOTIDE SEQUENCE</scope>
</reference>
<protein>
    <recommendedName>
        <fullName evidence="6">Isoprene synthase, chloroplastic</fullName>
        <ecNumber evidence="5">4.2.3.27</ecNumber>
    </recommendedName>
</protein>
<keyword evidence="3" id="KW-0460">Magnesium</keyword>
<dbReference type="GO" id="GO:0016102">
    <property type="term" value="P:diterpenoid biosynthetic process"/>
    <property type="evidence" value="ECO:0007669"/>
    <property type="project" value="InterPro"/>
</dbReference>
<dbReference type="SFLD" id="SFLDS00005">
    <property type="entry name" value="Isoprenoid_Synthase_Type_I"/>
    <property type="match status" value="1"/>
</dbReference>
<dbReference type="CDD" id="cd00684">
    <property type="entry name" value="Terpene_cyclase_plant_C1"/>
    <property type="match status" value="1"/>
</dbReference>
<evidence type="ECO:0000256" key="5">
    <source>
        <dbReference type="ARBA" id="ARBA00066664"/>
    </source>
</evidence>
<dbReference type="InterPro" id="IPR005630">
    <property type="entry name" value="Terpene_synthase_metal-bd"/>
</dbReference>
<evidence type="ECO:0000259" key="8">
    <source>
        <dbReference type="Pfam" id="PF03936"/>
    </source>
</evidence>
<evidence type="ECO:0000256" key="2">
    <source>
        <dbReference type="ARBA" id="ARBA00022723"/>
    </source>
</evidence>
<dbReference type="PANTHER" id="PTHR31225">
    <property type="entry name" value="OS04G0344100 PROTEIN-RELATED"/>
    <property type="match status" value="1"/>
</dbReference>
<dbReference type="EMBL" id="AY438099">
    <property type="protein sequence ID" value="AAR99061.1"/>
    <property type="molecule type" value="mRNA"/>
</dbReference>
<dbReference type="SUPFAM" id="SSF48576">
    <property type="entry name" value="Terpenoid synthases"/>
    <property type="match status" value="1"/>
</dbReference>
<dbReference type="GO" id="GO:0120251">
    <property type="term" value="P:hydrocarbon biosynthetic process"/>
    <property type="evidence" value="ECO:0007669"/>
    <property type="project" value="UniProtKB-ARBA"/>
</dbReference>
<evidence type="ECO:0000259" key="7">
    <source>
        <dbReference type="Pfam" id="PF01397"/>
    </source>
</evidence>
<dbReference type="Pfam" id="PF03936">
    <property type="entry name" value="Terpene_synth_C"/>
    <property type="match status" value="1"/>
</dbReference>
<evidence type="ECO:0000256" key="1">
    <source>
        <dbReference type="ARBA" id="ARBA00001946"/>
    </source>
</evidence>
<evidence type="ECO:0000256" key="4">
    <source>
        <dbReference type="ARBA" id="ARBA00023239"/>
    </source>
</evidence>
<dbReference type="SMR" id="Q64K29"/>
<proteinExistence type="evidence at transcript level"/>
<evidence type="ECO:0000256" key="3">
    <source>
        <dbReference type="ARBA" id="ARBA00022842"/>
    </source>
</evidence>
<gene>
    <name evidence="9" type="primary">Tps1</name>
</gene>
<dbReference type="InterPro" id="IPR008930">
    <property type="entry name" value="Terpenoid_cyclase/PrenylTrfase"/>
</dbReference>
<dbReference type="InterPro" id="IPR001906">
    <property type="entry name" value="Terpene_synth_N"/>
</dbReference>